<dbReference type="RefSeq" id="WP_006336586.1">
    <property type="nucleotide sequence ID" value="NZ_BAHC01000169.1"/>
</dbReference>
<dbReference type="EMBL" id="BAHC01000169">
    <property type="protein sequence ID" value="GAB92297.1"/>
    <property type="molecule type" value="Genomic_DNA"/>
</dbReference>
<evidence type="ECO:0000313" key="2">
    <source>
        <dbReference type="EMBL" id="GAB92297.1"/>
    </source>
</evidence>
<feature type="domain" description="Schlafen AlbA-2" evidence="1">
    <location>
        <begin position="19"/>
        <end position="135"/>
    </location>
</feature>
<dbReference type="Gene3D" id="3.30.950.30">
    <property type="entry name" value="Schlafen, AAA domain"/>
    <property type="match status" value="1"/>
</dbReference>
<dbReference type="InterPro" id="IPR007421">
    <property type="entry name" value="Schlafen_AlbA_2_dom"/>
</dbReference>
<dbReference type="Pfam" id="PF13749">
    <property type="entry name" value="HATPase_c_4"/>
    <property type="match status" value="1"/>
</dbReference>
<sequence length="586" mass="63314">MNTVDLVARLRRLGTDLAQVEVKSAAGGLPKDVVESLSAFANGDGGVLLLGLSEADGFTLAPGFDAKSTRDALATACADQMEPPLRPSIDIEEFEGALIVRADIDEIDPVDKPCYVKTRGHHQGSFIRSGDGDRLLSAYEVAQLLANRTQPKHDLEPITDATVDDLDADLVDRLIRRARDRHPRTFRNLKTEEALARLNVLTHVDRQYVPTLAGIISLGSYPQQFLPQLFVAVVVSPGTEIGDQAPDGVRFLDNVTADGPIPDMVATVEETLRRNMRKAAVVKGLYREDRYDYPLDVIRELVVNAIMHRDYSPASRGMHVQIELYLDRLVVNSPGGLFGDVSARSLGTSEQRSSSRNAALAKLLADIPVDAHSNESIGENRGSGLPNAMRSLRQAGMSPARFDVSPGHVRVTVPGHALLGVDVTEWISDLGEADLTSTQDLALAMARVTGRVTNAMLQAWGVDRLAAGAALRDLVDRDLLVGTGGKRYASYQLGDRAFAMADRPAVASSGDTSATGTEGIAADLDAVEQAIAAGHVTARAIEVALGMNYRAVLRRLAKLIDAGRVQRIGQRHSSRQTYRLTKRDTK</sequence>
<dbReference type="eggNOG" id="COG2865">
    <property type="taxonomic scope" value="Bacteria"/>
</dbReference>
<dbReference type="PANTHER" id="PTHR30595:SF6">
    <property type="entry name" value="SCHLAFEN ALBA-2 DOMAIN-CONTAINING PROTEIN"/>
    <property type="match status" value="1"/>
</dbReference>
<reference evidence="2 3" key="1">
    <citation type="submission" date="2012-08" db="EMBL/GenBank/DDBJ databases">
        <title>Whole genome shotgun sequence of Gordonia rhizosphera NBRC 16068.</title>
        <authorList>
            <person name="Takarada H."/>
            <person name="Isaki S."/>
            <person name="Hosoyama A."/>
            <person name="Tsuchikane K."/>
            <person name="Katsumata H."/>
            <person name="Baba S."/>
            <person name="Ohji S."/>
            <person name="Yamazaki S."/>
            <person name="Fujita N."/>
        </authorList>
    </citation>
    <scope>NUCLEOTIDE SEQUENCE [LARGE SCALE GENOMIC DNA]</scope>
    <source>
        <strain evidence="2 3">NBRC 16068</strain>
    </source>
</reference>
<dbReference type="Proteomes" id="UP000008363">
    <property type="component" value="Unassembled WGS sequence"/>
</dbReference>
<dbReference type="OrthoDB" id="9805115at2"/>
<dbReference type="Gene3D" id="3.30.565.60">
    <property type="match status" value="1"/>
</dbReference>
<organism evidence="2 3">
    <name type="scientific">Gordonia rhizosphera NBRC 16068</name>
    <dbReference type="NCBI Taxonomy" id="1108045"/>
    <lineage>
        <taxon>Bacteria</taxon>
        <taxon>Bacillati</taxon>
        <taxon>Actinomycetota</taxon>
        <taxon>Actinomycetes</taxon>
        <taxon>Mycobacteriales</taxon>
        <taxon>Gordoniaceae</taxon>
        <taxon>Gordonia</taxon>
    </lineage>
</organism>
<dbReference type="PANTHER" id="PTHR30595">
    <property type="entry name" value="GLPR-RELATED TRANSCRIPTIONAL REPRESSOR"/>
    <property type="match status" value="1"/>
</dbReference>
<dbReference type="Pfam" id="PF04326">
    <property type="entry name" value="SLFN_AlbA_2"/>
    <property type="match status" value="1"/>
</dbReference>
<keyword evidence="3" id="KW-1185">Reference proteome</keyword>
<protein>
    <recommendedName>
        <fullName evidence="1">Schlafen AlbA-2 domain-containing protein</fullName>
    </recommendedName>
</protein>
<dbReference type="STRING" id="1108045.GORHZ_169_00430"/>
<name>K6WJI5_9ACTN</name>
<accession>K6WJI5</accession>
<dbReference type="InterPro" id="IPR038475">
    <property type="entry name" value="RecG_C_sf"/>
</dbReference>
<gene>
    <name evidence="2" type="ORF">GORHZ_169_00430</name>
</gene>
<evidence type="ECO:0000259" key="1">
    <source>
        <dbReference type="Pfam" id="PF04326"/>
    </source>
</evidence>
<dbReference type="AlphaFoldDB" id="K6WJI5"/>
<evidence type="ECO:0000313" key="3">
    <source>
        <dbReference type="Proteomes" id="UP000008363"/>
    </source>
</evidence>
<dbReference type="InterPro" id="IPR038461">
    <property type="entry name" value="Schlafen_AlbA_2_dom_sf"/>
</dbReference>
<comment type="caution">
    <text evidence="2">The sequence shown here is derived from an EMBL/GenBank/DDBJ whole genome shotgun (WGS) entry which is preliminary data.</text>
</comment>
<proteinExistence type="predicted"/>